<keyword evidence="1" id="KW-1133">Transmembrane helix</keyword>
<dbReference type="OrthoDB" id="8911335at2"/>
<reference evidence="2 3" key="1">
    <citation type="journal article" date="2015" name="Genome Announc.">
        <title>Genome Sequence of Mushroom Soft-Rot Pathogen Janthinobacterium agaricidamnosum.</title>
        <authorList>
            <person name="Graupner K."/>
            <person name="Lackner G."/>
            <person name="Hertweck C."/>
        </authorList>
    </citation>
    <scope>NUCLEOTIDE SEQUENCE [LARGE SCALE GENOMIC DNA]</scope>
    <source>
        <strain evidence="3">NBRC 102515 / DSM 9628</strain>
    </source>
</reference>
<dbReference type="AlphaFoldDB" id="W0UXQ5"/>
<feature type="transmembrane region" description="Helical" evidence="1">
    <location>
        <begin position="6"/>
        <end position="25"/>
    </location>
</feature>
<sequence length="89" mass="9475">MWGKATAAALLGLPLSVLVVGTLALLSSDQRRTTLPLLLLFFLAWVAAMMGAFLFKTGLRAWLWMGGATLLGYSALHFLKAGGLLRIAA</sequence>
<keyword evidence="1" id="KW-0812">Transmembrane</keyword>
<name>W0UXQ5_9BURK</name>
<dbReference type="STRING" id="1349767.GJA_675"/>
<accession>W0UXQ5</accession>
<feature type="transmembrane region" description="Helical" evidence="1">
    <location>
        <begin position="61"/>
        <end position="79"/>
    </location>
</feature>
<keyword evidence="1" id="KW-0472">Membrane</keyword>
<gene>
    <name evidence="2" type="ORF">GJA_675</name>
</gene>
<dbReference type="EMBL" id="HG322949">
    <property type="protein sequence ID" value="CDG81334.1"/>
    <property type="molecule type" value="Genomic_DNA"/>
</dbReference>
<evidence type="ECO:0000313" key="3">
    <source>
        <dbReference type="Proteomes" id="UP000027604"/>
    </source>
</evidence>
<dbReference type="RefSeq" id="WP_038488730.1">
    <property type="nucleotide sequence ID" value="NZ_BCTH01000047.1"/>
</dbReference>
<dbReference type="Proteomes" id="UP000027604">
    <property type="component" value="Chromosome I"/>
</dbReference>
<protein>
    <submittedName>
        <fullName evidence="2">Putative membrane protein</fullName>
    </submittedName>
</protein>
<feature type="transmembrane region" description="Helical" evidence="1">
    <location>
        <begin position="37"/>
        <end position="55"/>
    </location>
</feature>
<dbReference type="KEGG" id="jag:GJA_675"/>
<keyword evidence="3" id="KW-1185">Reference proteome</keyword>
<proteinExistence type="predicted"/>
<evidence type="ECO:0000313" key="2">
    <source>
        <dbReference type="EMBL" id="CDG81334.1"/>
    </source>
</evidence>
<dbReference type="PATRIC" id="fig|1349767.4.peg.2387"/>
<organism evidence="2 3">
    <name type="scientific">Janthinobacterium agaricidamnosum NBRC 102515 = DSM 9628</name>
    <dbReference type="NCBI Taxonomy" id="1349767"/>
    <lineage>
        <taxon>Bacteria</taxon>
        <taxon>Pseudomonadati</taxon>
        <taxon>Pseudomonadota</taxon>
        <taxon>Betaproteobacteria</taxon>
        <taxon>Burkholderiales</taxon>
        <taxon>Oxalobacteraceae</taxon>
        <taxon>Janthinobacterium</taxon>
    </lineage>
</organism>
<dbReference type="HOGENOM" id="CLU_171676_1_0_4"/>
<evidence type="ECO:0000256" key="1">
    <source>
        <dbReference type="SAM" id="Phobius"/>
    </source>
</evidence>